<accession>A0A151GL05</accession>
<dbReference type="PANTHER" id="PTHR42084">
    <property type="entry name" value="YALI0E26631P"/>
    <property type="match status" value="1"/>
</dbReference>
<evidence type="ECO:0000313" key="2">
    <source>
        <dbReference type="EMBL" id="KYK57787.1"/>
    </source>
</evidence>
<gene>
    <name evidence="2" type="ORF">DCS_04800</name>
</gene>
<feature type="region of interest" description="Disordered" evidence="1">
    <location>
        <begin position="293"/>
        <end position="321"/>
    </location>
</feature>
<dbReference type="STRING" id="98403.A0A151GL05"/>
<name>A0A151GL05_DRECN</name>
<evidence type="ECO:0000313" key="3">
    <source>
        <dbReference type="Proteomes" id="UP000076580"/>
    </source>
</evidence>
<keyword evidence="3" id="KW-1185">Reference proteome</keyword>
<evidence type="ECO:0008006" key="4">
    <source>
        <dbReference type="Google" id="ProtNLM"/>
    </source>
</evidence>
<comment type="caution">
    <text evidence="2">The sequence shown here is derived from an EMBL/GenBank/DDBJ whole genome shotgun (WGS) entry which is preliminary data.</text>
</comment>
<dbReference type="EMBL" id="LAYC01000002">
    <property type="protein sequence ID" value="KYK57787.1"/>
    <property type="molecule type" value="Genomic_DNA"/>
</dbReference>
<feature type="compositionally biased region" description="Polar residues" evidence="1">
    <location>
        <begin position="98"/>
        <end position="128"/>
    </location>
</feature>
<dbReference type="GeneID" id="63717443"/>
<organism evidence="2 3">
    <name type="scientific">Drechmeria coniospora</name>
    <name type="common">Nematophagous fungus</name>
    <name type="synonym">Meria coniospora</name>
    <dbReference type="NCBI Taxonomy" id="98403"/>
    <lineage>
        <taxon>Eukaryota</taxon>
        <taxon>Fungi</taxon>
        <taxon>Dikarya</taxon>
        <taxon>Ascomycota</taxon>
        <taxon>Pezizomycotina</taxon>
        <taxon>Sordariomycetes</taxon>
        <taxon>Hypocreomycetidae</taxon>
        <taxon>Hypocreales</taxon>
        <taxon>Ophiocordycipitaceae</taxon>
        <taxon>Drechmeria</taxon>
    </lineage>
</organism>
<dbReference type="AlphaFoldDB" id="A0A151GL05"/>
<feature type="region of interest" description="Disordered" evidence="1">
    <location>
        <begin position="1"/>
        <end position="49"/>
    </location>
</feature>
<feature type="compositionally biased region" description="Acidic residues" evidence="1">
    <location>
        <begin position="148"/>
        <end position="159"/>
    </location>
</feature>
<protein>
    <recommendedName>
        <fullName evidence="4">Serine/threonine-protein kinase ppk6</fullName>
    </recommendedName>
</protein>
<evidence type="ECO:0000256" key="1">
    <source>
        <dbReference type="SAM" id="MobiDB-lite"/>
    </source>
</evidence>
<feature type="compositionally biased region" description="Low complexity" evidence="1">
    <location>
        <begin position="302"/>
        <end position="312"/>
    </location>
</feature>
<feature type="region of interest" description="Disordered" evidence="1">
    <location>
        <begin position="98"/>
        <end position="232"/>
    </location>
</feature>
<sequence length="528" mass="56603">MSADLFAEFNSLSDPPPRPVQGQTHAQPYPQPQKPAAAADGDEDGWGDFVIAGATGLPVTTAAAPLPANFESQHAPMSKSITGQPTAAFMTDAFVDSAESNPLHSSSSWSQPQAKAKLNTQVQATPTRAPNVLFDADDFELPAGSDCPSEDDKDDDFGEFEVVPPPPSKLQTDLGPMLNSDLPSAMSLLDFDEPLSPSREPNRGKPWEKATGSSVFVSSPSNPTPAPNPSSLQTQTCLLDVADAASKSPGAHANSKADLAAASWSSDAAWHEAQMTKHDDDDWAAWDDMPAASVNAKDSNGAADAVEDAVAASDDDKPPPVNVPPPSVILSVFPDLFRSGSALFAPATRQSTSLKQQILSNPKAVQFLQGYVLLGTTAARVMSGRKLRWHRDKLLAKSMTISTAGSKGMKLAGLDKTQSAREDREATDVAAAWRDHVGRLRSAVAIANASVQASIKIPELSEQMTVQTAKLVPTAPKPCVICGLKRDERVARVDHEVEDSFGEWWVEHWGHRACKNFWIEHEPRLRQR</sequence>
<proteinExistence type="predicted"/>
<dbReference type="PANTHER" id="PTHR42084:SF1">
    <property type="entry name" value="SERINE_THREONINE-PROTEIN KINASE PPK6"/>
    <property type="match status" value="1"/>
</dbReference>
<reference evidence="2 3" key="1">
    <citation type="journal article" date="2016" name="Sci. Rep.">
        <title>Insights into Adaptations to a Near-Obligate Nematode Endoparasitic Lifestyle from the Finished Genome of Drechmeria coniospora.</title>
        <authorList>
            <person name="Zhang L."/>
            <person name="Zhou Z."/>
            <person name="Guo Q."/>
            <person name="Fokkens L."/>
            <person name="Miskei M."/>
            <person name="Pocsi I."/>
            <person name="Zhang W."/>
            <person name="Chen M."/>
            <person name="Wang L."/>
            <person name="Sun Y."/>
            <person name="Donzelli B.G."/>
            <person name="Gibson D.M."/>
            <person name="Nelson D.R."/>
            <person name="Luo J.G."/>
            <person name="Rep M."/>
            <person name="Liu H."/>
            <person name="Yang S."/>
            <person name="Wang J."/>
            <person name="Krasnoff S.B."/>
            <person name="Xu Y."/>
            <person name="Molnar I."/>
            <person name="Lin M."/>
        </authorList>
    </citation>
    <scope>NUCLEOTIDE SEQUENCE [LARGE SCALE GENOMIC DNA]</scope>
    <source>
        <strain evidence="2 3">ARSEF 6962</strain>
    </source>
</reference>
<dbReference type="Proteomes" id="UP000076580">
    <property type="component" value="Chromosome 02"/>
</dbReference>
<dbReference type="RefSeq" id="XP_040657139.1">
    <property type="nucleotide sequence ID" value="XM_040802106.1"/>
</dbReference>
<dbReference type="InParanoid" id="A0A151GL05"/>